<evidence type="ECO:0000256" key="5">
    <source>
        <dbReference type="ARBA" id="ARBA00023136"/>
    </source>
</evidence>
<feature type="transmembrane region" description="Helical" evidence="6">
    <location>
        <begin position="429"/>
        <end position="454"/>
    </location>
</feature>
<feature type="transmembrane region" description="Helical" evidence="6">
    <location>
        <begin position="376"/>
        <end position="393"/>
    </location>
</feature>
<feature type="transmembrane region" description="Helical" evidence="6">
    <location>
        <begin position="399"/>
        <end position="417"/>
    </location>
</feature>
<dbReference type="InterPro" id="IPR004477">
    <property type="entry name" value="ComEC_N"/>
</dbReference>
<dbReference type="NCBIfam" id="TIGR00360">
    <property type="entry name" value="ComEC_N-term"/>
    <property type="match status" value="1"/>
</dbReference>
<organism evidence="8 9">
    <name type="scientific">Devosia pacifica</name>
    <dbReference type="NCBI Taxonomy" id="1335967"/>
    <lineage>
        <taxon>Bacteria</taxon>
        <taxon>Pseudomonadati</taxon>
        <taxon>Pseudomonadota</taxon>
        <taxon>Alphaproteobacteria</taxon>
        <taxon>Hyphomicrobiales</taxon>
        <taxon>Devosiaceae</taxon>
        <taxon>Devosia</taxon>
    </lineage>
</organism>
<comment type="subcellular location">
    <subcellularLocation>
        <location evidence="1">Cell membrane</location>
        <topology evidence="1">Multi-pass membrane protein</topology>
    </subcellularLocation>
</comment>
<evidence type="ECO:0000259" key="7">
    <source>
        <dbReference type="Pfam" id="PF03772"/>
    </source>
</evidence>
<dbReference type="RefSeq" id="WP_189422447.1">
    <property type="nucleotide sequence ID" value="NZ_BMZE01000001.1"/>
</dbReference>
<keyword evidence="3 6" id="KW-0812">Transmembrane</keyword>
<feature type="transmembrane region" description="Helical" evidence="6">
    <location>
        <begin position="289"/>
        <end position="315"/>
    </location>
</feature>
<dbReference type="AlphaFoldDB" id="A0A918VN61"/>
<gene>
    <name evidence="8" type="ORF">GCM10007989_01200</name>
</gene>
<feature type="domain" description="ComEC/Rec2-related protein" evidence="7">
    <location>
        <begin position="265"/>
        <end position="545"/>
    </location>
</feature>
<keyword evidence="5 6" id="KW-0472">Membrane</keyword>
<reference evidence="8" key="2">
    <citation type="submission" date="2020-09" db="EMBL/GenBank/DDBJ databases">
        <authorList>
            <person name="Sun Q."/>
            <person name="Kim S."/>
        </authorList>
    </citation>
    <scope>NUCLEOTIDE SEQUENCE</scope>
    <source>
        <strain evidence="8">KCTC 32437</strain>
    </source>
</reference>
<feature type="transmembrane region" description="Helical" evidence="6">
    <location>
        <begin position="73"/>
        <end position="94"/>
    </location>
</feature>
<feature type="transmembrane region" description="Helical" evidence="6">
    <location>
        <begin position="327"/>
        <end position="346"/>
    </location>
</feature>
<evidence type="ECO:0000256" key="3">
    <source>
        <dbReference type="ARBA" id="ARBA00022692"/>
    </source>
</evidence>
<dbReference type="PANTHER" id="PTHR30619">
    <property type="entry name" value="DNA INTERNALIZATION/COMPETENCE PROTEIN COMEC/REC2"/>
    <property type="match status" value="1"/>
</dbReference>
<reference evidence="8" key="1">
    <citation type="journal article" date="2014" name="Int. J. Syst. Evol. Microbiol.">
        <title>Complete genome sequence of Corynebacterium casei LMG S-19264T (=DSM 44701T), isolated from a smear-ripened cheese.</title>
        <authorList>
            <consortium name="US DOE Joint Genome Institute (JGI-PGF)"/>
            <person name="Walter F."/>
            <person name="Albersmeier A."/>
            <person name="Kalinowski J."/>
            <person name="Ruckert C."/>
        </authorList>
    </citation>
    <scope>NUCLEOTIDE SEQUENCE</scope>
    <source>
        <strain evidence="8">KCTC 32437</strain>
    </source>
</reference>
<feature type="transmembrane region" description="Helical" evidence="6">
    <location>
        <begin position="101"/>
        <end position="119"/>
    </location>
</feature>
<dbReference type="InterPro" id="IPR052159">
    <property type="entry name" value="Competence_DNA_uptake"/>
</dbReference>
<evidence type="ECO:0000256" key="1">
    <source>
        <dbReference type="ARBA" id="ARBA00004651"/>
    </source>
</evidence>
<sequence length="707" mass="74986">MSAEGGLGPGASSPKRDLVLPQLRRRRDVLGVSALKRSISDALESRRLLVLVPFFLLAGIAAYAGLVDEPDPAIWLVVGVVCLTSGLATAMGFGWMRRPRALLAAFGFGLCLLPAHAYVAGTPMLGFPIYGAYEATVDRVLSRAPDATRLVIANIVPVADAPDPDLKKARVLVRGDAPVSVGDRISANLRLAPVPGPVLPASFDNQFHAYFEGIGAFGNVTSNLAVLSYAEEGDFLANVEKLRGTIARRIDAVLTGQQAAIARAMTVGDQSLISDETREVMANSGLAHIYSISGLHLSIVAGGVFALFRLALAASAALSARIPIKKLAAGAGIAAALGYLLLAGGIGNIPAFRSTLMLVLVFDAVLAGRRALTMRNVALAAIAIILVDPADVFRASFQLSFAAVVGLIGVYETMRPVGQGARGAFKRVLVLFMAAAFTSGIAGAATLLFSAYHFQQTAPLGVLGNVLVLPFLTFVIMPFGTLGVLLMPVGLEAAPLQAMGWGIEQMLSIAAFVTALGQGLETNPLLAPSALLAGLFGLAWFAFLKDRWRFAGPVLALTWIAMFGFDHRPDILIADSTQAVAVRTAAGMDLMDGQTGTFAVDVWSEHYAEIIGPELAGRQCDTLACVFSGTGYAMSLIESAEAFSEDCWQSDLVLTRAYAPIYCRDNTQVIDAADLRRGGVHWLRWNVERKRFDVRTAIPPGDRPWRP</sequence>
<evidence type="ECO:0000256" key="4">
    <source>
        <dbReference type="ARBA" id="ARBA00022989"/>
    </source>
</evidence>
<feature type="transmembrane region" description="Helical" evidence="6">
    <location>
        <begin position="525"/>
        <end position="544"/>
    </location>
</feature>
<keyword evidence="9" id="KW-1185">Reference proteome</keyword>
<evidence type="ECO:0000256" key="6">
    <source>
        <dbReference type="SAM" id="Phobius"/>
    </source>
</evidence>
<proteinExistence type="predicted"/>
<comment type="caution">
    <text evidence="8">The sequence shown here is derived from an EMBL/GenBank/DDBJ whole genome shotgun (WGS) entry which is preliminary data.</text>
</comment>
<accession>A0A918VN61</accession>
<evidence type="ECO:0000313" key="8">
    <source>
        <dbReference type="EMBL" id="GHA10732.1"/>
    </source>
</evidence>
<feature type="transmembrane region" description="Helical" evidence="6">
    <location>
        <begin position="466"/>
        <end position="486"/>
    </location>
</feature>
<dbReference type="EMBL" id="BMZE01000001">
    <property type="protein sequence ID" value="GHA10732.1"/>
    <property type="molecule type" value="Genomic_DNA"/>
</dbReference>
<dbReference type="GO" id="GO:0005886">
    <property type="term" value="C:plasma membrane"/>
    <property type="evidence" value="ECO:0007669"/>
    <property type="project" value="UniProtKB-SubCell"/>
</dbReference>
<dbReference type="Pfam" id="PF03772">
    <property type="entry name" value="Competence"/>
    <property type="match status" value="1"/>
</dbReference>
<evidence type="ECO:0000256" key="2">
    <source>
        <dbReference type="ARBA" id="ARBA00022475"/>
    </source>
</evidence>
<evidence type="ECO:0000313" key="9">
    <source>
        <dbReference type="Proteomes" id="UP000646579"/>
    </source>
</evidence>
<keyword evidence="4 6" id="KW-1133">Transmembrane helix</keyword>
<dbReference type="PANTHER" id="PTHR30619:SF1">
    <property type="entry name" value="RECOMBINATION PROTEIN 2"/>
    <property type="match status" value="1"/>
</dbReference>
<dbReference type="Proteomes" id="UP000646579">
    <property type="component" value="Unassembled WGS sequence"/>
</dbReference>
<feature type="transmembrane region" description="Helical" evidence="6">
    <location>
        <begin position="48"/>
        <end position="67"/>
    </location>
</feature>
<name>A0A918VN61_9HYPH</name>
<protein>
    <recommendedName>
        <fullName evidence="7">ComEC/Rec2-related protein domain-containing protein</fullName>
    </recommendedName>
</protein>
<keyword evidence="2" id="KW-1003">Cell membrane</keyword>